<dbReference type="Gene3D" id="3.30.2350.20">
    <property type="entry name" value="TruD, catalytic domain"/>
    <property type="match status" value="1"/>
</dbReference>
<dbReference type="InterPro" id="IPR001656">
    <property type="entry name" value="PsdUridine_synth_TruD"/>
</dbReference>
<name>A0A7G9Z1J2_9EURY</name>
<comment type="function">
    <text evidence="4">Could be responsible for synthesis of pseudouridine from uracil-13 in transfer RNAs.</text>
</comment>
<keyword evidence="2 4" id="KW-0819">tRNA processing</keyword>
<dbReference type="FunFam" id="3.30.70.3160:FF:000001">
    <property type="entry name" value="Probable tRNA pseudouridine synthase D"/>
    <property type="match status" value="1"/>
</dbReference>
<dbReference type="PROSITE" id="PS01268">
    <property type="entry name" value="UPF0024"/>
    <property type="match status" value="1"/>
</dbReference>
<dbReference type="PROSITE" id="PS50984">
    <property type="entry name" value="TRUD"/>
    <property type="match status" value="1"/>
</dbReference>
<dbReference type="GO" id="GO:0003723">
    <property type="term" value="F:RNA binding"/>
    <property type="evidence" value="ECO:0007669"/>
    <property type="project" value="InterPro"/>
</dbReference>
<dbReference type="InterPro" id="IPR042214">
    <property type="entry name" value="TruD_catalytic"/>
</dbReference>
<dbReference type="GO" id="GO:0031119">
    <property type="term" value="P:tRNA pseudouridine synthesis"/>
    <property type="evidence" value="ECO:0007669"/>
    <property type="project" value="UniProtKB-UniRule"/>
</dbReference>
<dbReference type="Gene3D" id="1.10.1510.30">
    <property type="match status" value="1"/>
</dbReference>
<comment type="similarity">
    <text evidence="1 4">Belongs to the pseudouridine synthase TruD family.</text>
</comment>
<dbReference type="Gene3D" id="3.30.70.3160">
    <property type="match status" value="1"/>
</dbReference>
<dbReference type="EMBL" id="MT631562">
    <property type="protein sequence ID" value="QNO54126.1"/>
    <property type="molecule type" value="Genomic_DNA"/>
</dbReference>
<dbReference type="HAMAP" id="MF_01082">
    <property type="entry name" value="TruD"/>
    <property type="match status" value="1"/>
</dbReference>
<dbReference type="Pfam" id="PF01142">
    <property type="entry name" value="TruD"/>
    <property type="match status" value="1"/>
</dbReference>
<feature type="domain" description="TRUD" evidence="5">
    <location>
        <begin position="168"/>
        <end position="391"/>
    </location>
</feature>
<sequence>MILKASPEFEKRIGIWFYSTNLEGIGGTIKTIPADFNVREITNREEQEEGKYLIAELTKENWDTHGVIREIAHRLRVSRNRIGFAGTKDKFAVTKQKISIWSTEENELARVNIADVSLDVIGRSNKAVSLGDLYGNEFEIVIRGVEGRYEAVKEKIDAITNEIGTNGGIANFFGVQRFGITRPITHVVGRHLIKGDINGAVMSYISDIFPGESEAAKQARMLCKSGKLKESLKIMPLRYERAMLNALIKKDGDSLSAFHSLPKNLQKLFVHAYQSYLFNIILSQRMKQNLPFNVAIAGDVVCFHNEFGFPDPDKVEKVTANKIEGMNRLLKRGRAFVTVPICGYETEFADGAVGAIERKVLEEEAIELDNFYIEKMPELSSKGTSRPVLLPVELKTEISDDELNPGYLKVKLNFFLPKGTYATVLLREYMKDE</sequence>
<evidence type="ECO:0000256" key="2">
    <source>
        <dbReference type="ARBA" id="ARBA00022694"/>
    </source>
</evidence>
<dbReference type="PANTHER" id="PTHR13326:SF21">
    <property type="entry name" value="PSEUDOURIDYLATE SYNTHASE PUS7L"/>
    <property type="match status" value="1"/>
</dbReference>
<accession>A0A7G9Z1J2</accession>
<evidence type="ECO:0000256" key="1">
    <source>
        <dbReference type="ARBA" id="ARBA00007953"/>
    </source>
</evidence>
<protein>
    <recommendedName>
        <fullName evidence="4">Probable tRNA pseudouridine synthase D</fullName>
        <ecNumber evidence="4">5.4.99.27</ecNumber>
    </recommendedName>
    <alternativeName>
        <fullName evidence="4">tRNA pseudouridine(13) synthase</fullName>
    </alternativeName>
    <alternativeName>
        <fullName evidence="4">tRNA pseudouridylate synthase D</fullName>
    </alternativeName>
    <alternativeName>
        <fullName evidence="4">tRNA-uridine isomerase D</fullName>
    </alternativeName>
</protein>
<dbReference type="InterPro" id="IPR020103">
    <property type="entry name" value="PsdUridine_synth_cat_dom_sf"/>
</dbReference>
<dbReference type="EC" id="5.4.99.27" evidence="4"/>
<evidence type="ECO:0000313" key="6">
    <source>
        <dbReference type="EMBL" id="QNO54126.1"/>
    </source>
</evidence>
<dbReference type="PANTHER" id="PTHR13326">
    <property type="entry name" value="TRNA PSEUDOURIDINE SYNTHASE D"/>
    <property type="match status" value="1"/>
</dbReference>
<keyword evidence="3 4" id="KW-0413">Isomerase</keyword>
<organism evidence="6">
    <name type="scientific">Candidatus Methanophaga sp. ANME-1 ERB7</name>
    <dbReference type="NCBI Taxonomy" id="2759913"/>
    <lineage>
        <taxon>Archaea</taxon>
        <taxon>Methanobacteriati</taxon>
        <taxon>Methanobacteriota</taxon>
        <taxon>Stenosarchaea group</taxon>
        <taxon>Methanomicrobia</taxon>
        <taxon>Candidatus Methanophagales</taxon>
        <taxon>Candidatus Methanophagaceae</taxon>
        <taxon>Candidatus Methanophaga</taxon>
    </lineage>
</organism>
<evidence type="ECO:0000256" key="3">
    <source>
        <dbReference type="ARBA" id="ARBA00023235"/>
    </source>
</evidence>
<evidence type="ECO:0000259" key="5">
    <source>
        <dbReference type="PROSITE" id="PS50984"/>
    </source>
</evidence>
<evidence type="ECO:0000313" key="7">
    <source>
        <dbReference type="EMBL" id="QNO56608.1"/>
    </source>
</evidence>
<reference evidence="6" key="1">
    <citation type="submission" date="2020-06" db="EMBL/GenBank/DDBJ databases">
        <title>Unique genomic features of the anaerobic methanotrophic archaea.</title>
        <authorList>
            <person name="Chadwick G.L."/>
            <person name="Skennerton C.T."/>
            <person name="Laso-Perez R."/>
            <person name="Leu A.O."/>
            <person name="Speth D.R."/>
            <person name="Yu H."/>
            <person name="Morgan-Lang C."/>
            <person name="Hatzenpichler R."/>
            <person name="Goudeau D."/>
            <person name="Malmstrom R."/>
            <person name="Brazelton W.J."/>
            <person name="Woyke T."/>
            <person name="Hallam S.J."/>
            <person name="Tyson G.W."/>
            <person name="Wegener G."/>
            <person name="Boetius A."/>
            <person name="Orphan V."/>
        </authorList>
    </citation>
    <scope>NUCLEOTIDE SEQUENCE</scope>
</reference>
<comment type="catalytic activity">
    <reaction evidence="4">
        <text>uridine(13) in tRNA = pseudouridine(13) in tRNA</text>
        <dbReference type="Rhea" id="RHEA:42540"/>
        <dbReference type="Rhea" id="RHEA-COMP:10105"/>
        <dbReference type="Rhea" id="RHEA-COMP:10106"/>
        <dbReference type="ChEBI" id="CHEBI:65314"/>
        <dbReference type="ChEBI" id="CHEBI:65315"/>
        <dbReference type="EC" id="5.4.99.27"/>
    </reaction>
</comment>
<proteinExistence type="inferred from homology"/>
<dbReference type="NCBIfam" id="TIGR00094">
    <property type="entry name" value="tRNA_TruD_broad"/>
    <property type="match status" value="1"/>
</dbReference>
<gene>
    <name evidence="4 6" type="primary">truD</name>
    <name evidence="7" type="ORF">GDLDPPJJ_00035</name>
    <name evidence="8" type="ORF">HANIDNDE_00029</name>
    <name evidence="6" type="ORF">PCFKKONE_00030</name>
</gene>
<dbReference type="EMBL" id="MT631662">
    <property type="protein sequence ID" value="QNO56608.1"/>
    <property type="molecule type" value="Genomic_DNA"/>
</dbReference>
<feature type="active site" description="Nucleophile" evidence="4">
    <location>
        <position position="89"/>
    </location>
</feature>
<dbReference type="SUPFAM" id="SSF55120">
    <property type="entry name" value="Pseudouridine synthase"/>
    <property type="match status" value="1"/>
</dbReference>
<dbReference type="GO" id="GO:0160150">
    <property type="term" value="F:tRNA pseudouridine(13) synthase activity"/>
    <property type="evidence" value="ECO:0007669"/>
    <property type="project" value="UniProtKB-EC"/>
</dbReference>
<dbReference type="InterPro" id="IPR020119">
    <property type="entry name" value="PsdUridine_synth_TruD_CS"/>
</dbReference>
<dbReference type="InterPro" id="IPR011760">
    <property type="entry name" value="PsdUridine_synth_TruD_insert"/>
</dbReference>
<evidence type="ECO:0000256" key="4">
    <source>
        <dbReference type="HAMAP-Rule" id="MF_01082"/>
    </source>
</evidence>
<dbReference type="AlphaFoldDB" id="A0A7G9Z1J2"/>
<evidence type="ECO:0000313" key="8">
    <source>
        <dbReference type="EMBL" id="QNO56643.1"/>
    </source>
</evidence>
<dbReference type="EMBL" id="MT631663">
    <property type="protein sequence ID" value="QNO56643.1"/>
    <property type="molecule type" value="Genomic_DNA"/>
</dbReference>
<dbReference type="PIRSF" id="PIRSF037016">
    <property type="entry name" value="Pseudouridin_synth_euk_prd"/>
    <property type="match status" value="1"/>
</dbReference>